<dbReference type="PANTHER" id="PTHR48081:SF6">
    <property type="entry name" value="PEPTIDASE S9 PROLYL OLIGOPEPTIDASE CATALYTIC DOMAIN-CONTAINING PROTEIN"/>
    <property type="match status" value="1"/>
</dbReference>
<reference evidence="3" key="1">
    <citation type="submission" date="2020-09" db="EMBL/GenBank/DDBJ databases">
        <title>A novel bacterium of genus Mangrovicoccus, isolated from South China Sea.</title>
        <authorList>
            <person name="Huang H."/>
            <person name="Mo K."/>
            <person name="Hu Y."/>
        </authorList>
    </citation>
    <scope>NUCLEOTIDE SEQUENCE</scope>
    <source>
        <strain evidence="3">HB182678</strain>
    </source>
</reference>
<dbReference type="AlphaFoldDB" id="A0A8J7CGL5"/>
<keyword evidence="4" id="KW-1185">Reference proteome</keyword>
<dbReference type="Gene3D" id="3.40.50.1820">
    <property type="entry name" value="alpha/beta hydrolase"/>
    <property type="match status" value="1"/>
</dbReference>
<dbReference type="InterPro" id="IPR049492">
    <property type="entry name" value="BD-FAE-like_dom"/>
</dbReference>
<dbReference type="Pfam" id="PF20434">
    <property type="entry name" value="BD-FAE"/>
    <property type="match status" value="1"/>
</dbReference>
<comment type="caution">
    <text evidence="3">The sequence shown here is derived from an EMBL/GenBank/DDBJ whole genome shotgun (WGS) entry which is preliminary data.</text>
</comment>
<dbReference type="GO" id="GO:0016787">
    <property type="term" value="F:hydrolase activity"/>
    <property type="evidence" value="ECO:0007669"/>
    <property type="project" value="UniProtKB-KW"/>
</dbReference>
<dbReference type="InterPro" id="IPR050300">
    <property type="entry name" value="GDXG_lipolytic_enzyme"/>
</dbReference>
<sequence>MDRRTLLGAAAMAALSPRLSLADGQTVPKLKQPLESYRLWPEGAPGGAAVEAAEEWILRSPGGDPNDTAALHVRDPILMVRRPRTPNGAAVLMMPGGGYRRVAVSRAGGREDQWFEDQGFTTFIMTYRLPADPWAAGPEVALQDGQRALRFIRHNAGDFGIDPARVAVAGFSAGGHVAGWTAERFARAAYEPVDEIDTADLRPMLAGLFFPVVTMMPDYAHGGSRTEMFGEDPQDIASQRAASLELNVPPDMPPTFLAHSLNDPFVPPQNSSQLAEALRDRGIPTELHLFETGGHGIQIPEQPLVHLELWLPFAKRHGLV</sequence>
<evidence type="ECO:0000313" key="3">
    <source>
        <dbReference type="EMBL" id="MBE3637230.1"/>
    </source>
</evidence>
<dbReference type="PANTHER" id="PTHR48081">
    <property type="entry name" value="AB HYDROLASE SUPERFAMILY PROTEIN C4A8.06C"/>
    <property type="match status" value="1"/>
</dbReference>
<dbReference type="RefSeq" id="WP_193179595.1">
    <property type="nucleotide sequence ID" value="NZ_JACVXA010000006.1"/>
</dbReference>
<evidence type="ECO:0000259" key="2">
    <source>
        <dbReference type="Pfam" id="PF20434"/>
    </source>
</evidence>
<organism evidence="3 4">
    <name type="scientific">Mangrovicoccus algicola</name>
    <dbReference type="NCBI Taxonomy" id="2771008"/>
    <lineage>
        <taxon>Bacteria</taxon>
        <taxon>Pseudomonadati</taxon>
        <taxon>Pseudomonadota</taxon>
        <taxon>Alphaproteobacteria</taxon>
        <taxon>Rhodobacterales</taxon>
        <taxon>Paracoccaceae</taxon>
        <taxon>Mangrovicoccus</taxon>
    </lineage>
</organism>
<feature type="domain" description="BD-FAE-like" evidence="2">
    <location>
        <begin position="90"/>
        <end position="278"/>
    </location>
</feature>
<keyword evidence="1 3" id="KW-0378">Hydrolase</keyword>
<dbReference type="Proteomes" id="UP000609121">
    <property type="component" value="Unassembled WGS sequence"/>
</dbReference>
<proteinExistence type="predicted"/>
<dbReference type="InterPro" id="IPR029058">
    <property type="entry name" value="AB_hydrolase_fold"/>
</dbReference>
<protein>
    <submittedName>
        <fullName evidence="3">Alpha/beta hydrolase</fullName>
    </submittedName>
</protein>
<accession>A0A8J7CGL5</accession>
<gene>
    <name evidence="3" type="ORF">ICN82_03325</name>
</gene>
<evidence type="ECO:0000313" key="4">
    <source>
        <dbReference type="Proteomes" id="UP000609121"/>
    </source>
</evidence>
<evidence type="ECO:0000256" key="1">
    <source>
        <dbReference type="ARBA" id="ARBA00022801"/>
    </source>
</evidence>
<dbReference type="SUPFAM" id="SSF53474">
    <property type="entry name" value="alpha/beta-Hydrolases"/>
    <property type="match status" value="1"/>
</dbReference>
<name>A0A8J7CGL5_9RHOB</name>
<dbReference type="EMBL" id="JACVXA010000006">
    <property type="protein sequence ID" value="MBE3637230.1"/>
    <property type="molecule type" value="Genomic_DNA"/>
</dbReference>